<dbReference type="EMBL" id="UGCP01000002">
    <property type="protein sequence ID" value="STI81949.1"/>
    <property type="molecule type" value="Genomic_DNA"/>
</dbReference>
<reference evidence="1 2" key="1">
    <citation type="submission" date="2018-06" db="EMBL/GenBank/DDBJ databases">
        <authorList>
            <consortium name="Pathogen Informatics"/>
            <person name="Doyle S."/>
        </authorList>
    </citation>
    <scope>NUCLEOTIDE SEQUENCE [LARGE SCALE GENOMIC DNA]</scope>
    <source>
        <strain evidence="1 2">NCTC8622</strain>
    </source>
</reference>
<dbReference type="Proteomes" id="UP000254079">
    <property type="component" value="Unassembled WGS sequence"/>
</dbReference>
<organism evidence="1 2">
    <name type="scientific">Escherichia coli</name>
    <dbReference type="NCBI Taxonomy" id="562"/>
    <lineage>
        <taxon>Bacteria</taxon>
        <taxon>Pseudomonadati</taxon>
        <taxon>Pseudomonadota</taxon>
        <taxon>Gammaproteobacteria</taxon>
        <taxon>Enterobacterales</taxon>
        <taxon>Enterobacteriaceae</taxon>
        <taxon>Escherichia</taxon>
    </lineage>
</organism>
<dbReference type="Pfam" id="PF11658">
    <property type="entry name" value="CBP_BcsG"/>
    <property type="match status" value="1"/>
</dbReference>
<dbReference type="AlphaFoldDB" id="A0A376TXW3"/>
<sequence>MAQPVVGDMPAQTAPPTTANLNAWLNNFYNAEAKRKSTFPSSLPADAQPFELLVINICSLSWSDIEAAGLMSHPLWSHFDIEFKNFNSATSYSGPAAIRLLRASCGQTSHTNLYQPANNDCYLFDNLSKLGFTQHLMMGHNGQFGGF</sequence>
<name>A0A376TXW3_ECOLX</name>
<proteinExistence type="predicted"/>
<protein>
    <submittedName>
        <fullName evidence="1">Cellulose biosynthesis endoglucanase</fullName>
    </submittedName>
</protein>
<dbReference type="InterPro" id="IPR017744">
    <property type="entry name" value="BcsG"/>
</dbReference>
<accession>A0A376TXW3</accession>
<evidence type="ECO:0000313" key="2">
    <source>
        <dbReference type="Proteomes" id="UP000254079"/>
    </source>
</evidence>
<gene>
    <name evidence="1" type="primary">bcsG_2</name>
    <name evidence="1" type="ORF">NCTC8622_00894</name>
</gene>
<evidence type="ECO:0000313" key="1">
    <source>
        <dbReference type="EMBL" id="STI81949.1"/>
    </source>
</evidence>